<dbReference type="PANTHER" id="PTHR43586:SF24">
    <property type="entry name" value="BLR4730 PROTEIN"/>
    <property type="match status" value="1"/>
</dbReference>
<evidence type="ECO:0000259" key="5">
    <source>
        <dbReference type="Pfam" id="PF00266"/>
    </source>
</evidence>
<dbReference type="SUPFAM" id="SSF53383">
    <property type="entry name" value="PLP-dependent transferases"/>
    <property type="match status" value="1"/>
</dbReference>
<accession>A0A369TE00</accession>
<evidence type="ECO:0000256" key="2">
    <source>
        <dbReference type="ARBA" id="ARBA00022898"/>
    </source>
</evidence>
<evidence type="ECO:0000256" key="4">
    <source>
        <dbReference type="RuleBase" id="RU004504"/>
    </source>
</evidence>
<sequence length="396" mass="43696">MSIDVAQARADTPGCREVLHLNNAGAALMPNCVVEAQIAHIRREARLGGYEAKEAAEREIERTYNAIARLLNCTPAEIALVENATVAWDLAFHGMDLREGDRILTCDAEYGSNYIAFLQARERKGVSVEAVPSDANGQLDIGALEGMIDGRVKLIAVTHVPTNGGLVNPAVEIGRIARAHGIPFLLDACQSAGQMPLDVDAIGCDMLSATGRKFLRGPRGTGFLYVRRDFMERLDPPFLDIRAARWTGPDTYEMRDDARRFENWEFNYAAVIGLGVAVDYALSWGLEDIEARVTWLADTLRRRLGRIPGVNVADLGARQCGIVSFAVDGPPPAETRQALRRRGMHISVSDRHSTLLDMDRRSLDALMRASVHYYNTEEELDRFCEAISELRTQSAA</sequence>
<dbReference type="RefSeq" id="WP_114582984.1">
    <property type="nucleotide sequence ID" value="NZ_QPMH01000015.1"/>
</dbReference>
<keyword evidence="6" id="KW-0032">Aminotransferase</keyword>
<keyword evidence="7" id="KW-1185">Reference proteome</keyword>
<dbReference type="AlphaFoldDB" id="A0A369TE00"/>
<comment type="cofactor">
    <cofactor evidence="1 4">
        <name>pyridoxal 5'-phosphate</name>
        <dbReference type="ChEBI" id="CHEBI:597326"/>
    </cofactor>
</comment>
<dbReference type="GO" id="GO:0008483">
    <property type="term" value="F:transaminase activity"/>
    <property type="evidence" value="ECO:0007669"/>
    <property type="project" value="UniProtKB-KW"/>
</dbReference>
<dbReference type="Proteomes" id="UP000253941">
    <property type="component" value="Unassembled WGS sequence"/>
</dbReference>
<protein>
    <submittedName>
        <fullName evidence="6">Aminotransferase class V-fold PLP-dependent enzyme</fullName>
    </submittedName>
</protein>
<dbReference type="EMBL" id="QPMH01000015">
    <property type="protein sequence ID" value="RDD61156.1"/>
    <property type="molecule type" value="Genomic_DNA"/>
</dbReference>
<reference evidence="6 7" key="1">
    <citation type="submission" date="2018-07" db="EMBL/GenBank/DDBJ databases">
        <title>Venubactetium sediminum gen. nov., sp. nov., isolated from a marine solar saltern.</title>
        <authorList>
            <person name="Wang S."/>
        </authorList>
    </citation>
    <scope>NUCLEOTIDE SEQUENCE [LARGE SCALE GENOMIC DNA]</scope>
    <source>
        <strain evidence="6 7">WD2A32</strain>
    </source>
</reference>
<keyword evidence="2" id="KW-0663">Pyridoxal phosphate</keyword>
<organism evidence="6 7">
    <name type="scientific">Ferruginivarius sediminum</name>
    <dbReference type="NCBI Taxonomy" id="2661937"/>
    <lineage>
        <taxon>Bacteria</taxon>
        <taxon>Pseudomonadati</taxon>
        <taxon>Pseudomonadota</taxon>
        <taxon>Alphaproteobacteria</taxon>
        <taxon>Rhodospirillales</taxon>
        <taxon>Rhodospirillaceae</taxon>
        <taxon>Ferruginivarius</taxon>
    </lineage>
</organism>
<dbReference type="InterPro" id="IPR015421">
    <property type="entry name" value="PyrdxlP-dep_Trfase_major"/>
</dbReference>
<keyword evidence="6" id="KW-0808">Transferase</keyword>
<evidence type="ECO:0000256" key="1">
    <source>
        <dbReference type="ARBA" id="ARBA00001933"/>
    </source>
</evidence>
<feature type="domain" description="Aminotransferase class V" evidence="5">
    <location>
        <begin position="21"/>
        <end position="383"/>
    </location>
</feature>
<name>A0A369TE00_9PROT</name>
<dbReference type="InterPro" id="IPR015424">
    <property type="entry name" value="PyrdxlP-dep_Trfase"/>
</dbReference>
<proteinExistence type="inferred from homology"/>
<dbReference type="Gene3D" id="3.90.1150.10">
    <property type="entry name" value="Aspartate Aminotransferase, domain 1"/>
    <property type="match status" value="1"/>
</dbReference>
<comment type="similarity">
    <text evidence="3">Belongs to the class-V pyridoxal-phosphate-dependent aminotransferase family.</text>
</comment>
<dbReference type="InterPro" id="IPR020578">
    <property type="entry name" value="Aminotrans_V_PyrdxlP_BS"/>
</dbReference>
<dbReference type="PROSITE" id="PS00595">
    <property type="entry name" value="AA_TRANSFER_CLASS_5"/>
    <property type="match status" value="1"/>
</dbReference>
<gene>
    <name evidence="6" type="ORF">DRB17_14790</name>
</gene>
<dbReference type="PANTHER" id="PTHR43586">
    <property type="entry name" value="CYSTEINE DESULFURASE"/>
    <property type="match status" value="1"/>
</dbReference>
<dbReference type="InterPro" id="IPR015422">
    <property type="entry name" value="PyrdxlP-dep_Trfase_small"/>
</dbReference>
<evidence type="ECO:0000256" key="3">
    <source>
        <dbReference type="RuleBase" id="RU004075"/>
    </source>
</evidence>
<dbReference type="Gene3D" id="3.40.640.10">
    <property type="entry name" value="Type I PLP-dependent aspartate aminotransferase-like (Major domain)"/>
    <property type="match status" value="1"/>
</dbReference>
<evidence type="ECO:0000313" key="6">
    <source>
        <dbReference type="EMBL" id="RDD61156.1"/>
    </source>
</evidence>
<dbReference type="InterPro" id="IPR000192">
    <property type="entry name" value="Aminotrans_V_dom"/>
</dbReference>
<dbReference type="Pfam" id="PF00266">
    <property type="entry name" value="Aminotran_5"/>
    <property type="match status" value="1"/>
</dbReference>
<comment type="caution">
    <text evidence="6">The sequence shown here is derived from an EMBL/GenBank/DDBJ whole genome shotgun (WGS) entry which is preliminary data.</text>
</comment>
<evidence type="ECO:0000313" key="7">
    <source>
        <dbReference type="Proteomes" id="UP000253941"/>
    </source>
</evidence>